<comment type="function">
    <text evidence="7">Putative phospholipase.</text>
</comment>
<keyword evidence="2" id="KW-0732">Signal</keyword>
<keyword evidence="6" id="KW-0325">Glycoprotein</keyword>
<accession>A0A9D4LSB4</accession>
<dbReference type="Proteomes" id="UP000828390">
    <property type="component" value="Unassembled WGS sequence"/>
</dbReference>
<dbReference type="InterPro" id="IPR043041">
    <property type="entry name" value="PLipase_B-like_dom2"/>
</dbReference>
<name>A0A9D4LSB4_DREPO</name>
<dbReference type="GO" id="GO:0005576">
    <property type="term" value="C:extracellular region"/>
    <property type="evidence" value="ECO:0007669"/>
    <property type="project" value="TreeGrafter"/>
</dbReference>
<evidence type="ECO:0000256" key="2">
    <source>
        <dbReference type="ARBA" id="ARBA00022729"/>
    </source>
</evidence>
<dbReference type="InterPro" id="IPR007000">
    <property type="entry name" value="PLipase_B-like"/>
</dbReference>
<dbReference type="Pfam" id="PF04916">
    <property type="entry name" value="Phospholip_B"/>
    <property type="match status" value="1"/>
</dbReference>
<comment type="caution">
    <text evidence="8">The sequence shown here is derived from an EMBL/GenBank/DDBJ whole genome shotgun (WGS) entry which is preliminary data.</text>
</comment>
<evidence type="ECO:0000256" key="7">
    <source>
        <dbReference type="RuleBase" id="RU364138"/>
    </source>
</evidence>
<dbReference type="Gene3D" id="3.60.60.20">
    <property type="match status" value="1"/>
</dbReference>
<reference evidence="8" key="1">
    <citation type="journal article" date="2019" name="bioRxiv">
        <title>The Genome of the Zebra Mussel, Dreissena polymorpha: A Resource for Invasive Species Research.</title>
        <authorList>
            <person name="McCartney M.A."/>
            <person name="Auch B."/>
            <person name="Kono T."/>
            <person name="Mallez S."/>
            <person name="Zhang Y."/>
            <person name="Obille A."/>
            <person name="Becker A."/>
            <person name="Abrahante J.E."/>
            <person name="Garbe J."/>
            <person name="Badalamenti J.P."/>
            <person name="Herman A."/>
            <person name="Mangelson H."/>
            <person name="Liachko I."/>
            <person name="Sullivan S."/>
            <person name="Sone E.D."/>
            <person name="Koren S."/>
            <person name="Silverstein K.A.T."/>
            <person name="Beckman K.B."/>
            <person name="Gohl D.M."/>
        </authorList>
    </citation>
    <scope>NUCLEOTIDE SEQUENCE</scope>
    <source>
        <strain evidence="8">Duluth1</strain>
        <tissue evidence="8">Whole animal</tissue>
    </source>
</reference>
<keyword evidence="4 7" id="KW-0442">Lipid degradation</keyword>
<evidence type="ECO:0000256" key="1">
    <source>
        <dbReference type="ARBA" id="ARBA00007835"/>
    </source>
</evidence>
<keyword evidence="5 7" id="KW-0443">Lipid metabolism</keyword>
<evidence type="ECO:0000256" key="3">
    <source>
        <dbReference type="ARBA" id="ARBA00022801"/>
    </source>
</evidence>
<evidence type="ECO:0000256" key="4">
    <source>
        <dbReference type="ARBA" id="ARBA00022963"/>
    </source>
</evidence>
<gene>
    <name evidence="8" type="ORF">DPMN_026783</name>
</gene>
<dbReference type="Gene3D" id="2.10.70.60">
    <property type="entry name" value="Phospholipase B-like, domain 1"/>
    <property type="match status" value="1"/>
</dbReference>
<evidence type="ECO:0000313" key="8">
    <source>
        <dbReference type="EMBL" id="KAH3863783.1"/>
    </source>
</evidence>
<reference evidence="8" key="2">
    <citation type="submission" date="2020-11" db="EMBL/GenBank/DDBJ databases">
        <authorList>
            <person name="McCartney M.A."/>
            <person name="Auch B."/>
            <person name="Kono T."/>
            <person name="Mallez S."/>
            <person name="Becker A."/>
            <person name="Gohl D.M."/>
            <person name="Silverstein K.A.T."/>
            <person name="Koren S."/>
            <person name="Bechman K.B."/>
            <person name="Herman A."/>
            <person name="Abrahante J.E."/>
            <person name="Garbe J."/>
        </authorList>
    </citation>
    <scope>NUCLEOTIDE SEQUENCE</scope>
    <source>
        <strain evidence="8">Duluth1</strain>
        <tissue evidence="8">Whole animal</tissue>
    </source>
</reference>
<dbReference type="InterPro" id="IPR043042">
    <property type="entry name" value="PLipase_B-like_dom3"/>
</dbReference>
<dbReference type="EC" id="3.1.1.-" evidence="7"/>
<dbReference type="OrthoDB" id="419508at2759"/>
<keyword evidence="3 7" id="KW-0378">Hydrolase</keyword>
<evidence type="ECO:0000256" key="5">
    <source>
        <dbReference type="ARBA" id="ARBA00023098"/>
    </source>
</evidence>
<organism evidence="8 9">
    <name type="scientific">Dreissena polymorpha</name>
    <name type="common">Zebra mussel</name>
    <name type="synonym">Mytilus polymorpha</name>
    <dbReference type="NCBI Taxonomy" id="45954"/>
    <lineage>
        <taxon>Eukaryota</taxon>
        <taxon>Metazoa</taxon>
        <taxon>Spiralia</taxon>
        <taxon>Lophotrochozoa</taxon>
        <taxon>Mollusca</taxon>
        <taxon>Bivalvia</taxon>
        <taxon>Autobranchia</taxon>
        <taxon>Heteroconchia</taxon>
        <taxon>Euheterodonta</taxon>
        <taxon>Imparidentia</taxon>
        <taxon>Neoheterodontei</taxon>
        <taxon>Myida</taxon>
        <taxon>Dreissenoidea</taxon>
        <taxon>Dreissenidae</taxon>
        <taxon>Dreissena</taxon>
    </lineage>
</organism>
<proteinExistence type="inferred from homology"/>
<dbReference type="InterPro" id="IPR043040">
    <property type="entry name" value="PLipase_B-like_dom1"/>
</dbReference>
<dbReference type="PANTHER" id="PTHR12370">
    <property type="entry name" value="PHOSPHOLIPASE B-RELATED"/>
    <property type="match status" value="1"/>
</dbReference>
<dbReference type="GO" id="GO:0009395">
    <property type="term" value="P:phospholipid catabolic process"/>
    <property type="evidence" value="ECO:0007669"/>
    <property type="project" value="TreeGrafter"/>
</dbReference>
<keyword evidence="9" id="KW-1185">Reference proteome</keyword>
<dbReference type="EMBL" id="JAIWYP010000002">
    <property type="protein sequence ID" value="KAH3863783.1"/>
    <property type="molecule type" value="Genomic_DNA"/>
</dbReference>
<evidence type="ECO:0000256" key="6">
    <source>
        <dbReference type="ARBA" id="ARBA00023180"/>
    </source>
</evidence>
<dbReference type="PANTHER" id="PTHR12370:SF1">
    <property type="entry name" value="PHOSPHOLIPASE B-LIKE 1"/>
    <property type="match status" value="1"/>
</dbReference>
<comment type="similarity">
    <text evidence="1 7">Belongs to the phospholipase B-like family.</text>
</comment>
<dbReference type="AlphaFoldDB" id="A0A9D4LSB4"/>
<protein>
    <recommendedName>
        <fullName evidence="7">Phospholipase B-like</fullName>
        <ecNumber evidence="7">3.1.1.-</ecNumber>
    </recommendedName>
</protein>
<evidence type="ECO:0000313" key="9">
    <source>
        <dbReference type="Proteomes" id="UP000828390"/>
    </source>
</evidence>
<dbReference type="Gene3D" id="1.10.439.20">
    <property type="entry name" value="Phospholipase B-like, domain 2"/>
    <property type="match status" value="1"/>
</dbReference>
<sequence length="554" mass="62951">MTDHVILLNKMAAPTRLLAFAVFVASFCGIHCVYHSASVYCQYEKCTYKMDVLDVKGATAYGIYNDTLESTGWGILNISAGRGGNSAENVDIMYAAGYLEAILTQKRIYQHYLNLNDYFQGKFQNDTKWIDAVKSFFLEQDLYMRRMIRNNAPTNPYWRHVAYIVAQYDGLIAGYGAVAPADMTLDVYAFQMLNGNGDMLDMLSAVKPDSLPDFTKMSKEEITSYIAQNGRCSALVKVLGAYEDVFMSHSSWFIYQATMRIYKHYNFNVDDPDTATQRMSFSSYPGFLESLDDFYLMSSGLVMLQTTNNVFNASLYKLVTPQALLAWHRVRLANMMAHGGKEWAKIFAENNSGTYNNQYMIVDLKQIELQKAIHDDALWVVEQIPGLVEYADTTPILRTGYWPSYNVPFFERIYNLSGYPDFAEEHGTDFTYQLAPRAKIFRRDAGKVTDFTSMKNIMRYNDYTEDPYSEDDSCNTICCRGDLRESSPGPFGCYDTKVSSYAMATNLQADVINGPTLGTRLQPFQWTDAYKQSHVGLPGTYDFPFLRTQPLPSP</sequence>
<dbReference type="GO" id="GO:0004620">
    <property type="term" value="F:phospholipase activity"/>
    <property type="evidence" value="ECO:0007669"/>
    <property type="project" value="InterPro"/>
</dbReference>